<dbReference type="GO" id="GO:0003677">
    <property type="term" value="F:DNA binding"/>
    <property type="evidence" value="ECO:0007669"/>
    <property type="project" value="UniProtKB-KW"/>
</dbReference>
<dbReference type="AlphaFoldDB" id="W4FIM0"/>
<keyword evidence="4" id="KW-0539">Nucleus</keyword>
<dbReference type="RefSeq" id="XP_009843934.1">
    <property type="nucleotide sequence ID" value="XM_009845632.1"/>
</dbReference>
<dbReference type="VEuPathDB" id="FungiDB:H257_16998"/>
<dbReference type="Pfam" id="PF08766">
    <property type="entry name" value="DEK_C"/>
    <property type="match status" value="1"/>
</dbReference>
<dbReference type="OrthoDB" id="370884at2759"/>
<keyword evidence="2" id="KW-0156">Chromatin regulator</keyword>
<feature type="compositionally biased region" description="Low complexity" evidence="5">
    <location>
        <begin position="1"/>
        <end position="18"/>
    </location>
</feature>
<reference evidence="7" key="1">
    <citation type="submission" date="2013-12" db="EMBL/GenBank/DDBJ databases">
        <title>The Genome Sequence of Aphanomyces astaci APO3.</title>
        <authorList>
            <consortium name="The Broad Institute Genomics Platform"/>
            <person name="Russ C."/>
            <person name="Tyler B."/>
            <person name="van West P."/>
            <person name="Dieguez-Uribeondo J."/>
            <person name="Young S.K."/>
            <person name="Zeng Q."/>
            <person name="Gargeya S."/>
            <person name="Fitzgerald M."/>
            <person name="Abouelleil A."/>
            <person name="Alvarado L."/>
            <person name="Chapman S.B."/>
            <person name="Gainer-Dewar J."/>
            <person name="Goldberg J."/>
            <person name="Griggs A."/>
            <person name="Gujja S."/>
            <person name="Hansen M."/>
            <person name="Howarth C."/>
            <person name="Imamovic A."/>
            <person name="Ireland A."/>
            <person name="Larimer J."/>
            <person name="McCowan C."/>
            <person name="Murphy C."/>
            <person name="Pearson M."/>
            <person name="Poon T.W."/>
            <person name="Priest M."/>
            <person name="Roberts A."/>
            <person name="Saif S."/>
            <person name="Shea T."/>
            <person name="Sykes S."/>
            <person name="Wortman J."/>
            <person name="Nusbaum C."/>
            <person name="Birren B."/>
        </authorList>
    </citation>
    <scope>NUCLEOTIDE SEQUENCE [LARGE SCALE GENOMIC DNA]</scope>
    <source>
        <strain evidence="7">APO3</strain>
    </source>
</reference>
<evidence type="ECO:0000256" key="2">
    <source>
        <dbReference type="ARBA" id="ARBA00022853"/>
    </source>
</evidence>
<gene>
    <name evidence="7" type="ORF">H257_16998</name>
</gene>
<dbReference type="PANTHER" id="PTHR13468:SF1">
    <property type="entry name" value="PROTEIN DEK"/>
    <property type="match status" value="1"/>
</dbReference>
<feature type="compositionally biased region" description="Acidic residues" evidence="5">
    <location>
        <begin position="33"/>
        <end position="46"/>
    </location>
</feature>
<name>W4FIM0_APHAT</name>
<dbReference type="GeneID" id="20818994"/>
<protein>
    <recommendedName>
        <fullName evidence="6">DEK-C domain-containing protein</fullName>
    </recommendedName>
</protein>
<comment type="subcellular location">
    <subcellularLocation>
        <location evidence="1">Nucleus</location>
    </subcellularLocation>
</comment>
<evidence type="ECO:0000259" key="6">
    <source>
        <dbReference type="PROSITE" id="PS51998"/>
    </source>
</evidence>
<dbReference type="PROSITE" id="PS51998">
    <property type="entry name" value="DEK_C"/>
    <property type="match status" value="1"/>
</dbReference>
<evidence type="ECO:0000313" key="7">
    <source>
        <dbReference type="EMBL" id="ETV66563.1"/>
    </source>
</evidence>
<evidence type="ECO:0000256" key="5">
    <source>
        <dbReference type="SAM" id="MobiDB-lite"/>
    </source>
</evidence>
<accession>W4FIM0</accession>
<feature type="compositionally biased region" description="Basic and acidic residues" evidence="5">
    <location>
        <begin position="54"/>
        <end position="74"/>
    </location>
</feature>
<dbReference type="InterPro" id="IPR014876">
    <property type="entry name" value="DEK_C"/>
</dbReference>
<dbReference type="InterPro" id="IPR044198">
    <property type="entry name" value="DEK"/>
</dbReference>
<dbReference type="STRING" id="112090.W4FIM0"/>
<feature type="compositionally biased region" description="Acidic residues" evidence="5">
    <location>
        <begin position="329"/>
        <end position="340"/>
    </location>
</feature>
<dbReference type="GO" id="GO:0005634">
    <property type="term" value="C:nucleus"/>
    <property type="evidence" value="ECO:0007669"/>
    <property type="project" value="UniProtKB-SubCell"/>
</dbReference>
<dbReference type="GO" id="GO:2000779">
    <property type="term" value="P:regulation of double-strand break repair"/>
    <property type="evidence" value="ECO:0007669"/>
    <property type="project" value="TreeGrafter"/>
</dbReference>
<sequence>MDADEAPTSAPPAAAIAAVEKEELPTTPVNEDQATDENKVDDDAEAQELPAASDDDKAVNDDSNKDETVEDKVMAPKRKKASSVPRVEIPGERRSDRARQAPRSVYTTADETPSEVEFVVPVGPGTKLRDIDYLAEKVSKCGKRDAEVLKMLYQVMFSRRFSLGIMKDAKQHILDFSGYLPFDDDADKDKFRDDLAIKLCRATVGFVDVLMDFLQVDRSKKSFVDSGAQGGKDDKVERIIDWLFAPTPTEVKPKAKPAKKAAKKSTKTKAKKPSDVETATDDEDAIPSAATPKKPGKKKVPVSKKRKVSASNEATTSKKKKQVVAVAADDAETESENDFEEAARKAEAGLKKPTGKALPVDIQTRLKQIVTEGDVETLTLKTVMDTLTAELNVDVKGHKKAIKDFIANSL</sequence>
<evidence type="ECO:0000256" key="1">
    <source>
        <dbReference type="ARBA" id="ARBA00004123"/>
    </source>
</evidence>
<feature type="compositionally biased region" description="Basic residues" evidence="5">
    <location>
        <begin position="254"/>
        <end position="271"/>
    </location>
</feature>
<keyword evidence="3" id="KW-0238">DNA-binding</keyword>
<organism evidence="7">
    <name type="scientific">Aphanomyces astaci</name>
    <name type="common">Crayfish plague agent</name>
    <dbReference type="NCBI Taxonomy" id="112090"/>
    <lineage>
        <taxon>Eukaryota</taxon>
        <taxon>Sar</taxon>
        <taxon>Stramenopiles</taxon>
        <taxon>Oomycota</taxon>
        <taxon>Saprolegniomycetes</taxon>
        <taxon>Saprolegniales</taxon>
        <taxon>Verrucalvaceae</taxon>
        <taxon>Aphanomyces</taxon>
    </lineage>
</organism>
<feature type="domain" description="DEK-C" evidence="6">
    <location>
        <begin position="356"/>
        <end position="410"/>
    </location>
</feature>
<feature type="region of interest" description="Disordered" evidence="5">
    <location>
        <begin position="1"/>
        <end position="110"/>
    </location>
</feature>
<feature type="compositionally biased region" description="Basic residues" evidence="5">
    <location>
        <begin position="294"/>
        <end position="308"/>
    </location>
</feature>
<dbReference type="GO" id="GO:0006325">
    <property type="term" value="P:chromatin organization"/>
    <property type="evidence" value="ECO:0007669"/>
    <property type="project" value="UniProtKB-KW"/>
</dbReference>
<feature type="compositionally biased region" description="Basic and acidic residues" evidence="5">
    <location>
        <begin position="89"/>
        <end position="99"/>
    </location>
</feature>
<dbReference type="PANTHER" id="PTHR13468">
    <property type="entry name" value="DEK PROTEIN"/>
    <property type="match status" value="1"/>
</dbReference>
<evidence type="ECO:0000256" key="3">
    <source>
        <dbReference type="ARBA" id="ARBA00023125"/>
    </source>
</evidence>
<evidence type="ECO:0000256" key="4">
    <source>
        <dbReference type="ARBA" id="ARBA00023242"/>
    </source>
</evidence>
<feature type="region of interest" description="Disordered" evidence="5">
    <location>
        <begin position="250"/>
        <end position="347"/>
    </location>
</feature>
<dbReference type="EMBL" id="KI913209">
    <property type="protein sequence ID" value="ETV66563.1"/>
    <property type="molecule type" value="Genomic_DNA"/>
</dbReference>
<proteinExistence type="predicted"/>
<dbReference type="GO" id="GO:0042393">
    <property type="term" value="F:histone binding"/>
    <property type="evidence" value="ECO:0007669"/>
    <property type="project" value="TreeGrafter"/>
</dbReference>